<keyword evidence="1" id="KW-0802">TPR repeat</keyword>
<dbReference type="NCBIfam" id="TIGR00254">
    <property type="entry name" value="GGDEF"/>
    <property type="match status" value="1"/>
</dbReference>
<protein>
    <submittedName>
        <fullName evidence="3">Diguanylate cyclase</fullName>
    </submittedName>
</protein>
<comment type="caution">
    <text evidence="3">The sequence shown here is derived from an EMBL/GenBank/DDBJ whole genome shotgun (WGS) entry which is preliminary data.</text>
</comment>
<dbReference type="PANTHER" id="PTHR45138">
    <property type="entry name" value="REGULATORY COMPONENTS OF SENSORY TRANSDUCTION SYSTEM"/>
    <property type="match status" value="1"/>
</dbReference>
<dbReference type="Gene3D" id="3.30.70.270">
    <property type="match status" value="1"/>
</dbReference>
<feature type="domain" description="GGDEF" evidence="2">
    <location>
        <begin position="392"/>
        <end position="523"/>
    </location>
</feature>
<dbReference type="Proteomes" id="UP000434036">
    <property type="component" value="Unassembled WGS sequence"/>
</dbReference>
<reference evidence="3 4" key="2">
    <citation type="submission" date="2020-01" db="EMBL/GenBank/DDBJ databases">
        <title>Clostridiaceae sp. nov. isolated from the gut of human by culturomics.</title>
        <authorList>
            <person name="Chang Y."/>
        </authorList>
    </citation>
    <scope>NUCLEOTIDE SEQUENCE [LARGE SCALE GENOMIC DNA]</scope>
    <source>
        <strain evidence="3 4">DONG20-135</strain>
    </source>
</reference>
<dbReference type="SMART" id="SM00028">
    <property type="entry name" value="TPR"/>
    <property type="match status" value="3"/>
</dbReference>
<sequence>MVVKSAIKNIQSVINHINVLIDQKAYQEMTSDICQLFLYAKQSHDPEALTAAHFYLGYQEYELNHYESSIHALQIAIEVSETHQLEDYIIRSHNMMGALYAKQSDYYSSLEHYLRVFYICKDHPKSKYKASIFNNLGSLFYELQDYEFALDYYEQAYTVCMNDPNQAENSKPIILLNIIETLTCMEKYDEVMRRYQEDEAMLLEYDLSLTKCMILLTQALKFHSQKADELALQRMEIFLKLSEDSDDYDYLFKGYVRAANLLIDMHQEALAVQTVDRLNKIQKFTRVKLQELLLKRMLIRFYEEFDKTEQYQQSLVELYRLLEEIDQSAKLVYHKCMRLKINLERLTFEQRQIMKQNEELQRSVNLDPFTEIYNKVYVEQLIEQHLRQAQHTRTAMLLIDIDMFKCINDTYGHTIGDYVIKESVRVLRNALRADDIVGRVGGDEFVVFFNTVYSEELVYEKAALILKQISNVYIKARNDAVTVSIGVCICDHAASYQQLFARADEALYRAKANGRNQYAVWKGECA</sequence>
<feature type="repeat" description="TPR" evidence="1">
    <location>
        <begin position="130"/>
        <end position="163"/>
    </location>
</feature>
<reference evidence="3 4" key="1">
    <citation type="submission" date="2019-12" db="EMBL/GenBank/DDBJ databases">
        <authorList>
            <person name="Yang R."/>
        </authorList>
    </citation>
    <scope>NUCLEOTIDE SEQUENCE [LARGE SCALE GENOMIC DNA]</scope>
    <source>
        <strain evidence="3 4">DONG20-135</strain>
    </source>
</reference>
<evidence type="ECO:0000256" key="1">
    <source>
        <dbReference type="PROSITE-ProRule" id="PRU00339"/>
    </source>
</evidence>
<dbReference type="Pfam" id="PF00990">
    <property type="entry name" value="GGDEF"/>
    <property type="match status" value="1"/>
</dbReference>
<dbReference type="GO" id="GO:0043709">
    <property type="term" value="P:cell adhesion involved in single-species biofilm formation"/>
    <property type="evidence" value="ECO:0007669"/>
    <property type="project" value="TreeGrafter"/>
</dbReference>
<dbReference type="InterPro" id="IPR043128">
    <property type="entry name" value="Rev_trsase/Diguanyl_cyclase"/>
</dbReference>
<evidence type="ECO:0000259" key="2">
    <source>
        <dbReference type="PROSITE" id="PS50887"/>
    </source>
</evidence>
<proteinExistence type="predicted"/>
<dbReference type="SUPFAM" id="SSF55073">
    <property type="entry name" value="Nucleotide cyclase"/>
    <property type="match status" value="1"/>
</dbReference>
<dbReference type="SMART" id="SM00267">
    <property type="entry name" value="GGDEF"/>
    <property type="match status" value="1"/>
</dbReference>
<dbReference type="RefSeq" id="WP_160624925.1">
    <property type="nucleotide sequence ID" value="NZ_WUUQ01000002.1"/>
</dbReference>
<dbReference type="InterPro" id="IPR029787">
    <property type="entry name" value="Nucleotide_cyclase"/>
</dbReference>
<dbReference type="Gene3D" id="1.25.40.10">
    <property type="entry name" value="Tetratricopeptide repeat domain"/>
    <property type="match status" value="1"/>
</dbReference>
<dbReference type="SUPFAM" id="SSF48452">
    <property type="entry name" value="TPR-like"/>
    <property type="match status" value="1"/>
</dbReference>
<evidence type="ECO:0000313" key="4">
    <source>
        <dbReference type="Proteomes" id="UP000434036"/>
    </source>
</evidence>
<dbReference type="InterPro" id="IPR050469">
    <property type="entry name" value="Diguanylate_Cyclase"/>
</dbReference>
<dbReference type="GO" id="GO:1902201">
    <property type="term" value="P:negative regulation of bacterial-type flagellum-dependent cell motility"/>
    <property type="evidence" value="ECO:0007669"/>
    <property type="project" value="TreeGrafter"/>
</dbReference>
<dbReference type="PROSITE" id="PS50887">
    <property type="entry name" value="GGDEF"/>
    <property type="match status" value="1"/>
</dbReference>
<dbReference type="PROSITE" id="PS50005">
    <property type="entry name" value="TPR"/>
    <property type="match status" value="1"/>
</dbReference>
<dbReference type="InterPro" id="IPR019734">
    <property type="entry name" value="TPR_rpt"/>
</dbReference>
<dbReference type="PANTHER" id="PTHR45138:SF9">
    <property type="entry name" value="DIGUANYLATE CYCLASE DGCM-RELATED"/>
    <property type="match status" value="1"/>
</dbReference>
<gene>
    <name evidence="3" type="ORF">GSF08_05980</name>
</gene>
<accession>A0A6N8UA71</accession>
<dbReference type="EMBL" id="WUUQ01000002">
    <property type="protein sequence ID" value="MXQ73479.1"/>
    <property type="molecule type" value="Genomic_DNA"/>
</dbReference>
<organism evidence="3 4">
    <name type="scientific">Copranaerobaculum intestinale</name>
    <dbReference type="NCBI Taxonomy" id="2692629"/>
    <lineage>
        <taxon>Bacteria</taxon>
        <taxon>Bacillati</taxon>
        <taxon>Bacillota</taxon>
        <taxon>Erysipelotrichia</taxon>
        <taxon>Erysipelotrichales</taxon>
        <taxon>Erysipelotrichaceae</taxon>
        <taxon>Copranaerobaculum</taxon>
    </lineage>
</organism>
<dbReference type="GO" id="GO:0005886">
    <property type="term" value="C:plasma membrane"/>
    <property type="evidence" value="ECO:0007669"/>
    <property type="project" value="TreeGrafter"/>
</dbReference>
<dbReference type="AlphaFoldDB" id="A0A6N8UA71"/>
<keyword evidence="4" id="KW-1185">Reference proteome</keyword>
<dbReference type="InterPro" id="IPR011990">
    <property type="entry name" value="TPR-like_helical_dom_sf"/>
</dbReference>
<name>A0A6N8UA71_9FIRM</name>
<dbReference type="Pfam" id="PF13424">
    <property type="entry name" value="TPR_12"/>
    <property type="match status" value="1"/>
</dbReference>
<dbReference type="InterPro" id="IPR000160">
    <property type="entry name" value="GGDEF_dom"/>
</dbReference>
<dbReference type="FunFam" id="3.30.70.270:FF:000001">
    <property type="entry name" value="Diguanylate cyclase domain protein"/>
    <property type="match status" value="1"/>
</dbReference>
<evidence type="ECO:0000313" key="3">
    <source>
        <dbReference type="EMBL" id="MXQ73479.1"/>
    </source>
</evidence>
<dbReference type="GO" id="GO:0052621">
    <property type="term" value="F:diguanylate cyclase activity"/>
    <property type="evidence" value="ECO:0007669"/>
    <property type="project" value="TreeGrafter"/>
</dbReference>
<dbReference type="CDD" id="cd01949">
    <property type="entry name" value="GGDEF"/>
    <property type="match status" value="1"/>
</dbReference>